<name>A0A6V8SG12_9CLOT</name>
<sequence length="94" mass="10637">MDDNFMWIIIGTLLLSIILSSINRLQNDVKRTNEILTKIAKQIGVPETSVDDEVERLIAEGKKIKAIKIYRQATGAGLKEAKEYIDLLCEKFNS</sequence>
<evidence type="ECO:0000313" key="4">
    <source>
        <dbReference type="Proteomes" id="UP000580568"/>
    </source>
</evidence>
<feature type="domain" description="Large ribosomal subunit protein bL12 C-terminal" evidence="2">
    <location>
        <begin position="59"/>
        <end position="86"/>
    </location>
</feature>
<dbReference type="Gene3D" id="3.30.1390.10">
    <property type="match status" value="1"/>
</dbReference>
<dbReference type="InterPro" id="IPR013823">
    <property type="entry name" value="Ribosomal_bL12_C"/>
</dbReference>
<reference evidence="3 4" key="1">
    <citation type="submission" date="2020-07" db="EMBL/GenBank/DDBJ databases">
        <title>A new beta-1,3-glucan-decomposing anaerobic bacterium isolated from anoxic soil subjected to biological soil disinfestation.</title>
        <authorList>
            <person name="Ueki A."/>
            <person name="Tonouchi A."/>
        </authorList>
    </citation>
    <scope>NUCLEOTIDE SEQUENCE [LARGE SCALE GENOMIC DNA]</scope>
    <source>
        <strain evidence="3 4">TW1</strain>
    </source>
</reference>
<keyword evidence="4" id="KW-1185">Reference proteome</keyword>
<dbReference type="RefSeq" id="WP_183277605.1">
    <property type="nucleotide sequence ID" value="NZ_BLZR01000001.1"/>
</dbReference>
<gene>
    <name evidence="3" type="ORF">bsdtw1_02257</name>
</gene>
<dbReference type="GO" id="GO:0006412">
    <property type="term" value="P:translation"/>
    <property type="evidence" value="ECO:0007669"/>
    <property type="project" value="InterPro"/>
</dbReference>
<dbReference type="Pfam" id="PF00542">
    <property type="entry name" value="Ribosomal_L12"/>
    <property type="match status" value="1"/>
</dbReference>
<feature type="transmembrane region" description="Helical" evidence="1">
    <location>
        <begin position="6"/>
        <end position="25"/>
    </location>
</feature>
<dbReference type="EMBL" id="BLZR01000001">
    <property type="protein sequence ID" value="GFP76159.1"/>
    <property type="molecule type" value="Genomic_DNA"/>
</dbReference>
<protein>
    <recommendedName>
        <fullName evidence="2">Large ribosomal subunit protein bL12 C-terminal domain-containing protein</fullName>
    </recommendedName>
</protein>
<dbReference type="AlphaFoldDB" id="A0A6V8SG12"/>
<dbReference type="Proteomes" id="UP000580568">
    <property type="component" value="Unassembled WGS sequence"/>
</dbReference>
<dbReference type="GO" id="GO:0003735">
    <property type="term" value="F:structural constituent of ribosome"/>
    <property type="evidence" value="ECO:0007669"/>
    <property type="project" value="InterPro"/>
</dbReference>
<keyword evidence="1" id="KW-1133">Transmembrane helix</keyword>
<evidence type="ECO:0000313" key="3">
    <source>
        <dbReference type="EMBL" id="GFP76159.1"/>
    </source>
</evidence>
<keyword evidence="1" id="KW-0812">Transmembrane</keyword>
<organism evidence="3 4">
    <name type="scientific">Clostridium fungisolvens</name>
    <dbReference type="NCBI Taxonomy" id="1604897"/>
    <lineage>
        <taxon>Bacteria</taxon>
        <taxon>Bacillati</taxon>
        <taxon>Bacillota</taxon>
        <taxon>Clostridia</taxon>
        <taxon>Eubacteriales</taxon>
        <taxon>Clostridiaceae</taxon>
        <taxon>Clostridium</taxon>
    </lineage>
</organism>
<evidence type="ECO:0000259" key="2">
    <source>
        <dbReference type="Pfam" id="PF00542"/>
    </source>
</evidence>
<comment type="caution">
    <text evidence="3">The sequence shown here is derived from an EMBL/GenBank/DDBJ whole genome shotgun (WGS) entry which is preliminary data.</text>
</comment>
<evidence type="ECO:0000256" key="1">
    <source>
        <dbReference type="SAM" id="Phobius"/>
    </source>
</evidence>
<proteinExistence type="predicted"/>
<keyword evidence="1" id="KW-0472">Membrane</keyword>
<accession>A0A6V8SG12</accession>
<dbReference type="InterPro" id="IPR014719">
    <property type="entry name" value="Ribosomal_bL12_C/ClpS-like"/>
</dbReference>